<feature type="chain" id="PRO_5016405012" description="P pilus assembly chaperone PapD" evidence="1">
    <location>
        <begin position="21"/>
        <end position="269"/>
    </location>
</feature>
<dbReference type="Gene3D" id="2.60.40.10">
    <property type="entry name" value="Immunoglobulins"/>
    <property type="match status" value="1"/>
</dbReference>
<accession>A0A327QK85</accession>
<reference evidence="2 3" key="1">
    <citation type="submission" date="2018-06" db="EMBL/GenBank/DDBJ databases">
        <title>Genomic Encyclopedia of Archaeal and Bacterial Type Strains, Phase II (KMG-II): from individual species to whole genera.</title>
        <authorList>
            <person name="Goeker M."/>
        </authorList>
    </citation>
    <scope>NUCLEOTIDE SEQUENCE [LARGE SCALE GENOMIC DNA]</scope>
    <source>
        <strain evidence="2 3">DSM 23857</strain>
    </source>
</reference>
<dbReference type="InterPro" id="IPR013783">
    <property type="entry name" value="Ig-like_fold"/>
</dbReference>
<sequence>MKHVYAFVLLLLCVHNQSSAQPSIGVVPSRLYFTCASGERQVQDINLRNPGTKPITVAITISDWYRDSTGEKIYLKAGTLPHSCANWITLPTNAITLQPGEERQFPVTVNAPSNDAVHNAMIFFTEVKSQAEIDEKMKMGAQFIIRMEMGIHVYNTPPSRHKKEMEILDFVDKGWSKQNTDTAQQILQLTVKNTGDVTNDCVVKLELTNQDTAEEIPLDDIPIPSMPGTVRVINIPLPKKLKKGNYLAVAILHLGPEDPLKIGDLEFKR</sequence>
<dbReference type="OrthoDB" id="1419910at2"/>
<keyword evidence="1" id="KW-0732">Signal</keyword>
<name>A0A327QK85_9BACT</name>
<dbReference type="RefSeq" id="WP_111598408.1">
    <property type="nucleotide sequence ID" value="NZ_QLLL01000005.1"/>
</dbReference>
<dbReference type="Proteomes" id="UP000249547">
    <property type="component" value="Unassembled WGS sequence"/>
</dbReference>
<protein>
    <recommendedName>
        <fullName evidence="4">P pilus assembly chaperone PapD</fullName>
    </recommendedName>
</protein>
<evidence type="ECO:0000256" key="1">
    <source>
        <dbReference type="SAM" id="SignalP"/>
    </source>
</evidence>
<evidence type="ECO:0008006" key="4">
    <source>
        <dbReference type="Google" id="ProtNLM"/>
    </source>
</evidence>
<evidence type="ECO:0000313" key="3">
    <source>
        <dbReference type="Proteomes" id="UP000249547"/>
    </source>
</evidence>
<proteinExistence type="predicted"/>
<evidence type="ECO:0000313" key="2">
    <source>
        <dbReference type="EMBL" id="RAJ04102.1"/>
    </source>
</evidence>
<dbReference type="EMBL" id="QLLL01000005">
    <property type="protein sequence ID" value="RAJ04102.1"/>
    <property type="molecule type" value="Genomic_DNA"/>
</dbReference>
<keyword evidence="3" id="KW-1185">Reference proteome</keyword>
<feature type="signal peptide" evidence="1">
    <location>
        <begin position="1"/>
        <end position="20"/>
    </location>
</feature>
<comment type="caution">
    <text evidence="2">The sequence shown here is derived from an EMBL/GenBank/DDBJ whole genome shotgun (WGS) entry which is preliminary data.</text>
</comment>
<organism evidence="2 3">
    <name type="scientific">Chitinophaga skermanii</name>
    <dbReference type="NCBI Taxonomy" id="331697"/>
    <lineage>
        <taxon>Bacteria</taxon>
        <taxon>Pseudomonadati</taxon>
        <taxon>Bacteroidota</taxon>
        <taxon>Chitinophagia</taxon>
        <taxon>Chitinophagales</taxon>
        <taxon>Chitinophagaceae</taxon>
        <taxon>Chitinophaga</taxon>
    </lineage>
</organism>
<gene>
    <name evidence="2" type="ORF">LX64_02980</name>
</gene>
<dbReference type="AlphaFoldDB" id="A0A327QK85"/>